<gene>
    <name evidence="1" type="ORF">RAS_07370</name>
</gene>
<sequence>MKKYKLTEEEQEILDYFEKDELLELPEKELENQKNIAKIAAANFFKKSERINIRLPLYDLNHIKRIAAQEGMPYQTLIASVLHKYASGYLKLDKLGSSIISLYK</sequence>
<name>A0A510G7E9_9RICK</name>
<protein>
    <recommendedName>
        <fullName evidence="3">Antitoxin</fullName>
    </recommendedName>
</protein>
<dbReference type="Pfam" id="PF12441">
    <property type="entry name" value="CopG_antitoxin"/>
    <property type="match status" value="1"/>
</dbReference>
<organism evidence="1 2">
    <name type="scientific">Rickettsia asiatica</name>
    <dbReference type="NCBI Taxonomy" id="238800"/>
    <lineage>
        <taxon>Bacteria</taxon>
        <taxon>Pseudomonadati</taxon>
        <taxon>Pseudomonadota</taxon>
        <taxon>Alphaproteobacteria</taxon>
        <taxon>Rickettsiales</taxon>
        <taxon>Rickettsiaceae</taxon>
        <taxon>Rickettsieae</taxon>
        <taxon>Rickettsia</taxon>
        <taxon>spotted fever group</taxon>
    </lineage>
</organism>
<dbReference type="EMBL" id="AP019563">
    <property type="protein sequence ID" value="BBJ31628.1"/>
    <property type="molecule type" value="Genomic_DNA"/>
</dbReference>
<evidence type="ECO:0000313" key="1">
    <source>
        <dbReference type="EMBL" id="BBJ31628.1"/>
    </source>
</evidence>
<dbReference type="RefSeq" id="WP_147142500.1">
    <property type="nucleotide sequence ID" value="NZ_AP019563.1"/>
</dbReference>
<dbReference type="KEGG" id="ras:RAS_07370"/>
<proteinExistence type="predicted"/>
<evidence type="ECO:0000313" key="2">
    <source>
        <dbReference type="Proteomes" id="UP000321183"/>
    </source>
</evidence>
<dbReference type="AlphaFoldDB" id="A0A510G7E9"/>
<evidence type="ECO:0008006" key="3">
    <source>
        <dbReference type="Google" id="ProtNLM"/>
    </source>
</evidence>
<dbReference type="InterPro" id="IPR022148">
    <property type="entry name" value="CopG_antitoxin"/>
</dbReference>
<reference evidence="1 2" key="1">
    <citation type="submission" date="2019-04" db="EMBL/GenBank/DDBJ databases">
        <title>Draft genome sequence of Rickettsia asiatica Maytaro1284.</title>
        <authorList>
            <person name="Thu M."/>
            <person name="Qiu Y."/>
            <person name="Nakao R."/>
        </authorList>
    </citation>
    <scope>NUCLEOTIDE SEQUENCE [LARGE SCALE GENOMIC DNA]</scope>
    <source>
        <strain evidence="1 2">Maytaro1284</strain>
    </source>
</reference>
<accession>A0A510G7E9</accession>
<dbReference type="Proteomes" id="UP000321183">
    <property type="component" value="Chromosome"/>
</dbReference>
<keyword evidence="2" id="KW-1185">Reference proteome</keyword>